<feature type="compositionally biased region" description="Basic and acidic residues" evidence="1">
    <location>
        <begin position="208"/>
        <end position="220"/>
    </location>
</feature>
<gene>
    <name evidence="2" type="ORF">P3G67_18020</name>
</gene>
<name>A0ABT5ZMM9_9ACTN</name>
<evidence type="ECO:0000313" key="2">
    <source>
        <dbReference type="EMBL" id="MDF3291095.1"/>
    </source>
</evidence>
<feature type="compositionally biased region" description="Low complexity" evidence="1">
    <location>
        <begin position="171"/>
        <end position="186"/>
    </location>
</feature>
<comment type="caution">
    <text evidence="2">The sequence shown here is derived from an EMBL/GenBank/DDBJ whole genome shotgun (WGS) entry which is preliminary data.</text>
</comment>
<keyword evidence="3" id="KW-1185">Reference proteome</keyword>
<dbReference type="EMBL" id="JARJBC010000010">
    <property type="protein sequence ID" value="MDF3291095.1"/>
    <property type="molecule type" value="Genomic_DNA"/>
</dbReference>
<dbReference type="RefSeq" id="WP_276094359.1">
    <property type="nucleotide sequence ID" value="NZ_JARJBC010000010.1"/>
</dbReference>
<proteinExistence type="predicted"/>
<protein>
    <submittedName>
        <fullName evidence="2">Uncharacterized protein</fullName>
    </submittedName>
</protein>
<reference evidence="2 3" key="1">
    <citation type="submission" date="2023-03" db="EMBL/GenBank/DDBJ databases">
        <title>Draft genome sequence of Streptomyces sp. RB6PN23 isolated from peat swamp forest in Thailand.</title>
        <authorList>
            <person name="Klaysubun C."/>
            <person name="Duangmal K."/>
        </authorList>
    </citation>
    <scope>NUCLEOTIDE SEQUENCE [LARGE SCALE GENOMIC DNA]</scope>
    <source>
        <strain evidence="2 3">RB6PN23</strain>
    </source>
</reference>
<evidence type="ECO:0000313" key="3">
    <source>
        <dbReference type="Proteomes" id="UP001216579"/>
    </source>
</evidence>
<feature type="region of interest" description="Disordered" evidence="1">
    <location>
        <begin position="126"/>
        <end position="220"/>
    </location>
</feature>
<feature type="compositionally biased region" description="Polar residues" evidence="1">
    <location>
        <begin position="244"/>
        <end position="260"/>
    </location>
</feature>
<sequence length="260" mass="25709">MLPAALALPAAVVRPRTTAARRALQVALLLGGFLALAFVLSGQAHADSPDAVSLRYAGTPFGAVDEVAPAAPLHAVAQGAAQRFAAGAQQADRGVKDTVAAATSSVRPVTGLLGAVQDAAGQVTSPIAGATGAGHGDPGNPVSSAPRPLPHKAVPAHVGTAPAARPTASVAGRYPAGAAHRAAAHPAHQRRDGRAPAQLPFPAGHSGHPGEGDGSTHHTGDAHAALFADGARFHLGADVPRPANGSSPSRRSTDVSVQPD</sequence>
<organism evidence="2 3">
    <name type="scientific">Streptomyces silvisoli</name>
    <dbReference type="NCBI Taxonomy" id="3034235"/>
    <lineage>
        <taxon>Bacteria</taxon>
        <taxon>Bacillati</taxon>
        <taxon>Actinomycetota</taxon>
        <taxon>Actinomycetes</taxon>
        <taxon>Kitasatosporales</taxon>
        <taxon>Streptomycetaceae</taxon>
        <taxon>Streptomyces</taxon>
    </lineage>
</organism>
<evidence type="ECO:0000256" key="1">
    <source>
        <dbReference type="SAM" id="MobiDB-lite"/>
    </source>
</evidence>
<dbReference type="Proteomes" id="UP001216579">
    <property type="component" value="Unassembled WGS sequence"/>
</dbReference>
<feature type="region of interest" description="Disordered" evidence="1">
    <location>
        <begin position="233"/>
        <end position="260"/>
    </location>
</feature>
<accession>A0ABT5ZMM9</accession>